<keyword evidence="12" id="KW-0143">Chaperone</keyword>
<evidence type="ECO:0000256" key="13">
    <source>
        <dbReference type="ARBA" id="ARBA00030948"/>
    </source>
</evidence>
<dbReference type="eggNOG" id="COG5380">
    <property type="taxonomic scope" value="Bacteria"/>
</dbReference>
<sequence length="327" mass="37033">MGGGAALFFVFVVIIPLSESRIVGDGEIRENRQLSTSALPNKDATETEIKKAVQPVKSVGSDLPIFTLYFGVKDNFDRFIFTNKGASDNEVTARFSVNATDMYEARSAMYAADVFTRYIEYKVALANTDAEIDKVLTVSNESTVTDITYAGISLSDVEQKLATRDTLRLSYFSQEEYEYLFSADAAIDARALARLAIAQDRELSREQKRNEIFGQLNALDEQEKVAFQPTLDMEKINQIKQRYADSESRYQAIAAEFGHQVAERFSVLWGAQALWQQRIDAYRKYQQHISVSGMIEDARQDALSTYRHTHFSNTEQKRLRVLVDTNS</sequence>
<comment type="similarity">
    <text evidence="3">Belongs to the lipase chaperone family.</text>
</comment>
<evidence type="ECO:0000256" key="3">
    <source>
        <dbReference type="ARBA" id="ARBA00010358"/>
    </source>
</evidence>
<reference evidence="16 17" key="1">
    <citation type="journal article" date="2011" name="J. Bacteriol.">
        <title>Complete genome sequence of the polycyclic aromatic hydrocarbon-degrading bacterium Alteromonas sp. strain SN2.</title>
        <authorList>
            <person name="Jin H.M."/>
            <person name="Jeong H."/>
            <person name="Moon E.J."/>
            <person name="Math R.K."/>
            <person name="Lee K."/>
            <person name="Kim H.J."/>
            <person name="Jeon C.O."/>
            <person name="Oh T.K."/>
            <person name="Kim J.F."/>
        </authorList>
    </citation>
    <scope>NUCLEOTIDE SEQUENCE [LARGE SCALE GENOMIC DNA]</scope>
    <source>
        <strain evidence="17">JCM 17741 / KACC 18427 / KCTC 11700BP / SN2</strain>
    </source>
</reference>
<dbReference type="InterPro" id="IPR004961">
    <property type="entry name" value="Lipase_chaperone"/>
</dbReference>
<dbReference type="AlphaFoldDB" id="F5Z6D8"/>
<organism evidence="16 17">
    <name type="scientific">Alteromonas naphthalenivorans</name>
    <dbReference type="NCBI Taxonomy" id="715451"/>
    <lineage>
        <taxon>Bacteria</taxon>
        <taxon>Pseudomonadati</taxon>
        <taxon>Pseudomonadota</taxon>
        <taxon>Gammaproteobacteria</taxon>
        <taxon>Alteromonadales</taxon>
        <taxon>Alteromonadaceae</taxon>
        <taxon>Alteromonas/Salinimonas group</taxon>
        <taxon>Alteromonas</taxon>
    </lineage>
</organism>
<evidence type="ECO:0000256" key="9">
    <source>
        <dbReference type="ARBA" id="ARBA00022989"/>
    </source>
</evidence>
<keyword evidence="7" id="KW-0812">Transmembrane</keyword>
<evidence type="ECO:0000256" key="7">
    <source>
        <dbReference type="ARBA" id="ARBA00022692"/>
    </source>
</evidence>
<dbReference type="SUPFAM" id="SSF158855">
    <property type="entry name" value="Lipase chaperone-like"/>
    <property type="match status" value="1"/>
</dbReference>
<accession>F5Z6D8</accession>
<keyword evidence="8" id="KW-0442">Lipid degradation</keyword>
<dbReference type="GO" id="GO:0005886">
    <property type="term" value="C:plasma membrane"/>
    <property type="evidence" value="ECO:0007669"/>
    <property type="project" value="UniProtKB-SubCell"/>
</dbReference>
<dbReference type="EMBL" id="CP002339">
    <property type="protein sequence ID" value="AEF05451.1"/>
    <property type="molecule type" value="Genomic_DNA"/>
</dbReference>
<dbReference type="OrthoDB" id="6261068at2"/>
<evidence type="ECO:0000256" key="8">
    <source>
        <dbReference type="ARBA" id="ARBA00022963"/>
    </source>
</evidence>
<evidence type="ECO:0000256" key="5">
    <source>
        <dbReference type="ARBA" id="ARBA00022475"/>
    </source>
</evidence>
<evidence type="ECO:0000256" key="15">
    <source>
        <dbReference type="ARBA" id="ARBA00033028"/>
    </source>
</evidence>
<gene>
    <name evidence="16" type="ordered locus">ambt_19800</name>
</gene>
<evidence type="ECO:0000256" key="2">
    <source>
        <dbReference type="ARBA" id="ARBA00004383"/>
    </source>
</evidence>
<name>F5Z6D8_ALTNA</name>
<dbReference type="RefSeq" id="WP_013786361.1">
    <property type="nucleotide sequence ID" value="NC_015554.1"/>
</dbReference>
<proteinExistence type="inferred from homology"/>
<keyword evidence="6" id="KW-0997">Cell inner membrane</keyword>
<evidence type="ECO:0000256" key="11">
    <source>
        <dbReference type="ARBA" id="ARBA00023136"/>
    </source>
</evidence>
<evidence type="ECO:0000256" key="10">
    <source>
        <dbReference type="ARBA" id="ARBA00023098"/>
    </source>
</evidence>
<dbReference type="GO" id="GO:0051082">
    <property type="term" value="F:unfolded protein binding"/>
    <property type="evidence" value="ECO:0007669"/>
    <property type="project" value="InterPro"/>
</dbReference>
<dbReference type="HOGENOM" id="CLU_843692_0_0_6"/>
<keyword evidence="17" id="KW-1185">Reference proteome</keyword>
<evidence type="ECO:0000313" key="17">
    <source>
        <dbReference type="Proteomes" id="UP000000683"/>
    </source>
</evidence>
<evidence type="ECO:0000256" key="6">
    <source>
        <dbReference type="ARBA" id="ARBA00022519"/>
    </source>
</evidence>
<dbReference type="Pfam" id="PF03280">
    <property type="entry name" value="Lipase_chap"/>
    <property type="match status" value="1"/>
</dbReference>
<evidence type="ECO:0000256" key="4">
    <source>
        <dbReference type="ARBA" id="ARBA00019692"/>
    </source>
</evidence>
<protein>
    <recommendedName>
        <fullName evidence="4">Lipase chaperone</fullName>
    </recommendedName>
    <alternativeName>
        <fullName evidence="15">Lipase foldase</fullName>
    </alternativeName>
    <alternativeName>
        <fullName evidence="13">Lipase helper protein</fullName>
    </alternativeName>
    <alternativeName>
        <fullName evidence="14">Lipase modulator</fullName>
    </alternativeName>
</protein>
<keyword evidence="5" id="KW-1003">Cell membrane</keyword>
<dbReference type="GO" id="GO:0006457">
    <property type="term" value="P:protein folding"/>
    <property type="evidence" value="ECO:0007669"/>
    <property type="project" value="InterPro"/>
</dbReference>
<dbReference type="Proteomes" id="UP000000683">
    <property type="component" value="Chromosome"/>
</dbReference>
<comment type="subcellular location">
    <subcellularLocation>
        <location evidence="2">Cell inner membrane</location>
        <topology evidence="2">Single-pass membrane protein</topology>
        <orientation evidence="2">Periplasmic side</orientation>
    </subcellularLocation>
</comment>
<evidence type="ECO:0000313" key="16">
    <source>
        <dbReference type="EMBL" id="AEF05451.1"/>
    </source>
</evidence>
<dbReference type="KEGG" id="alt:ambt_19800"/>
<evidence type="ECO:0000256" key="1">
    <source>
        <dbReference type="ARBA" id="ARBA00003280"/>
    </source>
</evidence>
<evidence type="ECO:0000256" key="14">
    <source>
        <dbReference type="ARBA" id="ARBA00031542"/>
    </source>
</evidence>
<evidence type="ECO:0000256" key="12">
    <source>
        <dbReference type="ARBA" id="ARBA00023186"/>
    </source>
</evidence>
<keyword evidence="11" id="KW-0472">Membrane</keyword>
<dbReference type="GO" id="GO:0016042">
    <property type="term" value="P:lipid catabolic process"/>
    <property type="evidence" value="ECO:0007669"/>
    <property type="project" value="UniProtKB-KW"/>
</dbReference>
<keyword evidence="9" id="KW-1133">Transmembrane helix</keyword>
<keyword evidence="10" id="KW-0443">Lipid metabolism</keyword>
<comment type="function">
    <text evidence="1">May be involved in the folding of the extracellular lipase during its passage through the periplasm.</text>
</comment>